<gene>
    <name evidence="3" type="ORF">GCM10022377_19710</name>
</gene>
<evidence type="ECO:0000256" key="1">
    <source>
        <dbReference type="SAM" id="MobiDB-lite"/>
    </source>
</evidence>
<proteinExistence type="predicted"/>
<keyword evidence="2" id="KW-0812">Transmembrane</keyword>
<feature type="transmembrane region" description="Helical" evidence="2">
    <location>
        <begin position="74"/>
        <end position="95"/>
    </location>
</feature>
<keyword evidence="2" id="KW-1133">Transmembrane helix</keyword>
<dbReference type="Proteomes" id="UP001501536">
    <property type="component" value="Unassembled WGS sequence"/>
</dbReference>
<keyword evidence="4" id="KW-1185">Reference proteome</keyword>
<feature type="transmembrane region" description="Helical" evidence="2">
    <location>
        <begin position="101"/>
        <end position="122"/>
    </location>
</feature>
<evidence type="ECO:0000313" key="3">
    <source>
        <dbReference type="EMBL" id="GAA3705990.1"/>
    </source>
</evidence>
<feature type="region of interest" description="Disordered" evidence="1">
    <location>
        <begin position="1"/>
        <end position="47"/>
    </location>
</feature>
<name>A0ABP7DJ89_9MICC</name>
<reference evidence="4" key="1">
    <citation type="journal article" date="2019" name="Int. J. Syst. Evol. Microbiol.">
        <title>The Global Catalogue of Microorganisms (GCM) 10K type strain sequencing project: providing services to taxonomists for standard genome sequencing and annotation.</title>
        <authorList>
            <consortium name="The Broad Institute Genomics Platform"/>
            <consortium name="The Broad Institute Genome Sequencing Center for Infectious Disease"/>
            <person name="Wu L."/>
            <person name="Ma J."/>
        </authorList>
    </citation>
    <scope>NUCLEOTIDE SEQUENCE [LARGE SCALE GENOMIC DNA]</scope>
    <source>
        <strain evidence="4">JCM 16961</strain>
    </source>
</reference>
<evidence type="ECO:0000256" key="2">
    <source>
        <dbReference type="SAM" id="Phobius"/>
    </source>
</evidence>
<dbReference type="RefSeq" id="WP_344883739.1">
    <property type="nucleotide sequence ID" value="NZ_BAABCJ010000005.1"/>
</dbReference>
<evidence type="ECO:0000313" key="4">
    <source>
        <dbReference type="Proteomes" id="UP001501536"/>
    </source>
</evidence>
<dbReference type="Pfam" id="PF14110">
    <property type="entry name" value="DUF4282"/>
    <property type="match status" value="1"/>
</dbReference>
<comment type="caution">
    <text evidence="3">The sequence shown here is derived from an EMBL/GenBank/DDBJ whole genome shotgun (WGS) entry which is preliminary data.</text>
</comment>
<accession>A0ABP7DJ89</accession>
<dbReference type="EMBL" id="BAABCJ010000005">
    <property type="protein sequence ID" value="GAA3705990.1"/>
    <property type="molecule type" value="Genomic_DNA"/>
</dbReference>
<feature type="compositionally biased region" description="Pro residues" evidence="1">
    <location>
        <begin position="1"/>
        <end position="28"/>
    </location>
</feature>
<protein>
    <recommendedName>
        <fullName evidence="5">DUF4282 domain-containing protein</fullName>
    </recommendedName>
</protein>
<evidence type="ECO:0008006" key="5">
    <source>
        <dbReference type="Google" id="ProtNLM"/>
    </source>
</evidence>
<organism evidence="3 4">
    <name type="scientific">Zhihengliuella alba</name>
    <dbReference type="NCBI Taxonomy" id="547018"/>
    <lineage>
        <taxon>Bacteria</taxon>
        <taxon>Bacillati</taxon>
        <taxon>Actinomycetota</taxon>
        <taxon>Actinomycetes</taxon>
        <taxon>Micrococcales</taxon>
        <taxon>Micrococcaceae</taxon>
        <taxon>Zhihengliuella</taxon>
    </lineage>
</organism>
<sequence length="154" mass="16872">MSDPNQPPPQPPQHGGYPPQPPNEPPRGPGGGPEPWHGQGPHQPHDGGPDDKGFFAALFDFSFRSFVTLKFAKIIYILLIALVVLGWLMYIAIGFATEPMLGVAALVFGWIPGFIFVVLFRVSLEFYIAMIRTSQNTAATKAEVEQLRGDLTAR</sequence>
<keyword evidence="2" id="KW-0472">Membrane</keyword>
<dbReference type="InterPro" id="IPR025557">
    <property type="entry name" value="DUF4282"/>
</dbReference>